<dbReference type="AlphaFoldDB" id="A0A8I1YJR4"/>
<accession>A0A8I1YJR4</accession>
<gene>
    <name evidence="2" type="ORF">JOH49_009783</name>
</gene>
<protein>
    <submittedName>
        <fullName evidence="2">Uncharacterized protein</fullName>
    </submittedName>
</protein>
<feature type="region of interest" description="Disordered" evidence="1">
    <location>
        <begin position="134"/>
        <end position="174"/>
    </location>
</feature>
<comment type="caution">
    <text evidence="2">The sequence shown here is derived from an EMBL/GenBank/DDBJ whole genome shotgun (WGS) entry which is preliminary data.</text>
</comment>
<organism evidence="2 3">
    <name type="scientific">Bradyrhizobium elkanii</name>
    <dbReference type="NCBI Taxonomy" id="29448"/>
    <lineage>
        <taxon>Bacteria</taxon>
        <taxon>Pseudomonadati</taxon>
        <taxon>Pseudomonadota</taxon>
        <taxon>Alphaproteobacteria</taxon>
        <taxon>Hyphomicrobiales</taxon>
        <taxon>Nitrobacteraceae</taxon>
        <taxon>Bradyrhizobium</taxon>
    </lineage>
</organism>
<name>A0A8I1YJR4_BRAEL</name>
<reference evidence="2" key="1">
    <citation type="submission" date="2021-02" db="EMBL/GenBank/DDBJ databases">
        <title>Genomic Encyclopedia of Type Strains, Phase IV (KMG-V): Genome sequencing to study the core and pangenomes of soil and plant-associated prokaryotes.</title>
        <authorList>
            <person name="Whitman W."/>
        </authorList>
    </citation>
    <scope>NUCLEOTIDE SEQUENCE</scope>
    <source>
        <strain evidence="2">USDA 406</strain>
    </source>
</reference>
<dbReference type="Proteomes" id="UP000673383">
    <property type="component" value="Unassembled WGS sequence"/>
</dbReference>
<evidence type="ECO:0000313" key="2">
    <source>
        <dbReference type="EMBL" id="MBP1299955.1"/>
    </source>
</evidence>
<sequence length="210" mass="22471">MGKRLCAPSPRLGLTRRGQSSRLRSNGALAAASSPHQAPGRRLAPPRSSVRRLRTPGSALAAGSDREVVLPSTPLCRLTGTRGDGCGVSRNVRPTLRTISLPAECKAWAARGPLDRPRQSVNCRLGRWKTRKTDDPAAIGSSYRDGIGQVSPEPENRTVGGVARGGGMDRPAPDPGLLFRSYRWARSSSRRLVNGSAFSARSRARCAKPL</sequence>
<evidence type="ECO:0000256" key="1">
    <source>
        <dbReference type="SAM" id="MobiDB-lite"/>
    </source>
</evidence>
<evidence type="ECO:0000313" key="3">
    <source>
        <dbReference type="Proteomes" id="UP000673383"/>
    </source>
</evidence>
<proteinExistence type="predicted"/>
<dbReference type="EMBL" id="JAFICZ010000002">
    <property type="protein sequence ID" value="MBP1299955.1"/>
    <property type="molecule type" value="Genomic_DNA"/>
</dbReference>
<feature type="region of interest" description="Disordered" evidence="1">
    <location>
        <begin position="1"/>
        <end position="64"/>
    </location>
</feature>